<feature type="compositionally biased region" description="Basic and acidic residues" evidence="1">
    <location>
        <begin position="45"/>
        <end position="59"/>
    </location>
</feature>
<name>A0A917J8B5_9SPHI</name>
<comment type="caution">
    <text evidence="2">The sequence shown here is derived from an EMBL/GenBank/DDBJ whole genome shotgun (WGS) entry which is preliminary data.</text>
</comment>
<reference evidence="2" key="1">
    <citation type="journal article" date="2014" name="Int. J. Syst. Evol. Microbiol.">
        <title>Complete genome sequence of Corynebacterium casei LMG S-19264T (=DSM 44701T), isolated from a smear-ripened cheese.</title>
        <authorList>
            <consortium name="US DOE Joint Genome Institute (JGI-PGF)"/>
            <person name="Walter F."/>
            <person name="Albersmeier A."/>
            <person name="Kalinowski J."/>
            <person name="Ruckert C."/>
        </authorList>
    </citation>
    <scope>NUCLEOTIDE SEQUENCE</scope>
    <source>
        <strain evidence="2">CCM 8711</strain>
    </source>
</reference>
<dbReference type="AlphaFoldDB" id="A0A917J8B5"/>
<keyword evidence="3" id="KW-1185">Reference proteome</keyword>
<feature type="compositionally biased region" description="Low complexity" evidence="1">
    <location>
        <begin position="35"/>
        <end position="44"/>
    </location>
</feature>
<evidence type="ECO:0000256" key="1">
    <source>
        <dbReference type="SAM" id="MobiDB-lite"/>
    </source>
</evidence>
<accession>A0A917J8B5</accession>
<organism evidence="2 3">
    <name type="scientific">Mucilaginibacter galii</name>
    <dbReference type="NCBI Taxonomy" id="2005073"/>
    <lineage>
        <taxon>Bacteria</taxon>
        <taxon>Pseudomonadati</taxon>
        <taxon>Bacteroidota</taxon>
        <taxon>Sphingobacteriia</taxon>
        <taxon>Sphingobacteriales</taxon>
        <taxon>Sphingobacteriaceae</taxon>
        <taxon>Mucilaginibacter</taxon>
    </lineage>
</organism>
<proteinExistence type="predicted"/>
<feature type="region of interest" description="Disordered" evidence="1">
    <location>
        <begin position="35"/>
        <end position="66"/>
    </location>
</feature>
<reference evidence="2" key="2">
    <citation type="submission" date="2020-09" db="EMBL/GenBank/DDBJ databases">
        <authorList>
            <person name="Sun Q."/>
            <person name="Sedlacek I."/>
        </authorList>
    </citation>
    <scope>NUCLEOTIDE SEQUENCE</scope>
    <source>
        <strain evidence="2">CCM 8711</strain>
    </source>
</reference>
<sequence length="159" mass="17219">MFKQGFIISMSSIKKQLHQLCIAYVQERMNAAQQAINEAQQSSNDDTKSSAGDKYETGREMAQQETNRNLTQLNEANKLMVALNQISTSGQQSIADAGSVVITNNGKFYLSISAGALSLDGDPYFAISPGSPIGLKMKGSKAGDEFSLNGKGYKVLEIW</sequence>
<evidence type="ECO:0000313" key="2">
    <source>
        <dbReference type="EMBL" id="GGI50608.1"/>
    </source>
</evidence>
<dbReference type="EMBL" id="BMDO01000004">
    <property type="protein sequence ID" value="GGI50608.1"/>
    <property type="molecule type" value="Genomic_DNA"/>
</dbReference>
<dbReference type="Proteomes" id="UP000662074">
    <property type="component" value="Unassembled WGS sequence"/>
</dbReference>
<evidence type="ECO:0008006" key="4">
    <source>
        <dbReference type="Google" id="ProtNLM"/>
    </source>
</evidence>
<protein>
    <recommendedName>
        <fullName evidence="4">3-oxoacyl-ACP synthase</fullName>
    </recommendedName>
</protein>
<gene>
    <name evidence="2" type="ORF">GCM10011425_18200</name>
</gene>
<evidence type="ECO:0000313" key="3">
    <source>
        <dbReference type="Proteomes" id="UP000662074"/>
    </source>
</evidence>